<dbReference type="InterPro" id="IPR004161">
    <property type="entry name" value="EFTu-like_2"/>
</dbReference>
<dbReference type="RefSeq" id="WP_057777170.1">
    <property type="nucleotide sequence ID" value="NZ_AYYY01000005.1"/>
</dbReference>
<evidence type="ECO:0000313" key="14">
    <source>
        <dbReference type="EMBL" id="KRM62471.1"/>
    </source>
</evidence>
<dbReference type="Gene3D" id="3.30.70.870">
    <property type="entry name" value="Elongation Factor G (Translational Gtpase), domain 3"/>
    <property type="match status" value="1"/>
</dbReference>
<reference evidence="14 15" key="1">
    <citation type="journal article" date="2015" name="Genome Announc.">
        <title>Expanding the biotechnology potential of lactobacilli through comparative genomics of 213 strains and associated genera.</title>
        <authorList>
            <person name="Sun Z."/>
            <person name="Harris H.M."/>
            <person name="McCann A."/>
            <person name="Guo C."/>
            <person name="Argimon S."/>
            <person name="Zhang W."/>
            <person name="Yang X."/>
            <person name="Jeffery I.B."/>
            <person name="Cooney J.C."/>
            <person name="Kagawa T.F."/>
            <person name="Liu W."/>
            <person name="Song Y."/>
            <person name="Salvetti E."/>
            <person name="Wrobel A."/>
            <person name="Rasinkangas P."/>
            <person name="Parkhill J."/>
            <person name="Rea M.C."/>
            <person name="O'Sullivan O."/>
            <person name="Ritari J."/>
            <person name="Douillard F.P."/>
            <person name="Paul Ross R."/>
            <person name="Yang R."/>
            <person name="Briner A.E."/>
            <person name="Felis G.E."/>
            <person name="de Vos W.M."/>
            <person name="Barrangou R."/>
            <person name="Klaenhammer T.R."/>
            <person name="Caufield P.W."/>
            <person name="Cui Y."/>
            <person name="Zhang H."/>
            <person name="O'Toole P.W."/>
        </authorList>
    </citation>
    <scope>NUCLEOTIDE SEQUENCE [LARGE SCALE GENOMIC DNA]</scope>
    <source>
        <strain evidence="14 15">DSM 20634</strain>
    </source>
</reference>
<dbReference type="HAMAP" id="MF_00071">
    <property type="entry name" value="LepA"/>
    <property type="match status" value="1"/>
</dbReference>
<keyword evidence="4 12" id="KW-0378">Hydrolase</keyword>
<evidence type="ECO:0000259" key="13">
    <source>
        <dbReference type="PROSITE" id="PS51722"/>
    </source>
</evidence>
<dbReference type="Pfam" id="PF00009">
    <property type="entry name" value="GTP_EFTU"/>
    <property type="match status" value="1"/>
</dbReference>
<comment type="catalytic activity">
    <reaction evidence="8 12">
        <text>GTP + H2O = GDP + phosphate + H(+)</text>
        <dbReference type="Rhea" id="RHEA:19669"/>
        <dbReference type="ChEBI" id="CHEBI:15377"/>
        <dbReference type="ChEBI" id="CHEBI:15378"/>
        <dbReference type="ChEBI" id="CHEBI:37565"/>
        <dbReference type="ChEBI" id="CHEBI:43474"/>
        <dbReference type="ChEBI" id="CHEBI:58189"/>
        <dbReference type="EC" id="3.6.5.n1"/>
    </reaction>
</comment>
<dbReference type="FunFam" id="3.30.70.2570:FF:000001">
    <property type="entry name" value="Translation factor GUF1, mitochondrial"/>
    <property type="match status" value="1"/>
</dbReference>
<dbReference type="Pfam" id="PF00679">
    <property type="entry name" value="EFG_C"/>
    <property type="match status" value="1"/>
</dbReference>
<dbReference type="EMBL" id="AYYY01000005">
    <property type="protein sequence ID" value="KRM62471.1"/>
    <property type="molecule type" value="Genomic_DNA"/>
</dbReference>
<dbReference type="InterPro" id="IPR005225">
    <property type="entry name" value="Small_GTP-bd"/>
</dbReference>
<dbReference type="GO" id="GO:0003924">
    <property type="term" value="F:GTPase activity"/>
    <property type="evidence" value="ECO:0007669"/>
    <property type="project" value="UniProtKB-UniRule"/>
</dbReference>
<sequence>MNLQEMKERQKHIRNFSIVAHIDHGKSTLADRILELTDTVSKREMQDQLLDTMDLERERGITIKLNAVALKYHAKDGETYTLHLIDTPGHVDFSYEVSRSLAACEGAVLVVDAAQGVEAQTLANVYLAIDNDLEVLPVINKIDLPSAEPEKVRQQIEDEIGIDASNAVLASAKAGIGIEDILEQIVKNVPAPDGDLTAPLKALIFDSVYDDYRGVVLSVRVFEGTVKAGDRIRLVNGGTEYDVTEVGVNSPKPLATEMLMAGDVGYITASIKDIQDTQVGDTVTDAKNPTDKALAGYRKMTPMVYSGLYPTDNAKFNDLREALEKLQLNDAALTFDPESSQALGFGFRCGFLGLLHMDVVQERLEREFNLDLITTAPSVTYRIDLADGTQKAVDNPAEMPDAAAIKTINEPYVKAQIMVPNDYVGAVMELCQRKRGIFETMEYLDDIRVNVIYHIPLSEIIYDFFDKLKSNTRGYASLDYELEDYRAGDLVKIDILLNGDKVDALSFIAHRSFAAQRGREITAKLKTIIPRQNFEIPIQAAIGAKIIARTNIRAYRKDVTARIHTGDPDRRAKLLEKQKRGKKRMKSVGVVDIPQEAFMAVLQTDEEETHKK</sequence>
<dbReference type="STRING" id="1423813.FC26_GL002045"/>
<comment type="function">
    <text evidence="9 12">Required for accurate and efficient protein synthesis under certain stress conditions. May act as a fidelity factor of the translation reaction, by catalyzing a one-codon backward translocation of tRNAs on improperly translocated ribosomes. Back-translocation proceeds from a post-translocation (POST) complex to a pre-translocation (PRE) complex, thus giving elongation factor G a second chance to translocate the tRNAs correctly. Binds to ribosomes in a GTP-dependent manner.</text>
</comment>
<keyword evidence="7 12" id="KW-0472">Membrane</keyword>
<dbReference type="GO" id="GO:0005886">
    <property type="term" value="C:plasma membrane"/>
    <property type="evidence" value="ECO:0007669"/>
    <property type="project" value="UniProtKB-SubCell"/>
</dbReference>
<evidence type="ECO:0000256" key="7">
    <source>
        <dbReference type="ARBA" id="ARBA00023136"/>
    </source>
</evidence>
<dbReference type="InterPro" id="IPR031157">
    <property type="entry name" value="G_TR_CS"/>
</dbReference>
<feature type="domain" description="Tr-type G" evidence="13">
    <location>
        <begin position="11"/>
        <end position="193"/>
    </location>
</feature>
<dbReference type="NCBIfam" id="TIGR00231">
    <property type="entry name" value="small_GTP"/>
    <property type="match status" value="1"/>
</dbReference>
<dbReference type="Gene3D" id="2.40.30.10">
    <property type="entry name" value="Translation factors"/>
    <property type="match status" value="1"/>
</dbReference>
<evidence type="ECO:0000256" key="1">
    <source>
        <dbReference type="ARBA" id="ARBA00005454"/>
    </source>
</evidence>
<dbReference type="SUPFAM" id="SSF54980">
    <property type="entry name" value="EF-G C-terminal domain-like"/>
    <property type="match status" value="2"/>
</dbReference>
<keyword evidence="6 12" id="KW-0342">GTP-binding</keyword>
<evidence type="ECO:0000256" key="4">
    <source>
        <dbReference type="ARBA" id="ARBA00022801"/>
    </source>
</evidence>
<dbReference type="SUPFAM" id="SSF52540">
    <property type="entry name" value="P-loop containing nucleoside triphosphate hydrolases"/>
    <property type="match status" value="1"/>
</dbReference>
<protein>
    <recommendedName>
        <fullName evidence="11 12">Elongation factor 4</fullName>
        <shortName evidence="12">EF-4</shortName>
        <ecNumber evidence="11 12">3.6.5.n1</ecNumber>
    </recommendedName>
    <alternativeName>
        <fullName evidence="12">Ribosomal back-translocase LepA</fullName>
    </alternativeName>
</protein>
<dbReference type="InterPro" id="IPR000795">
    <property type="entry name" value="T_Tr_GTP-bd_dom"/>
</dbReference>
<dbReference type="PANTHER" id="PTHR43512">
    <property type="entry name" value="TRANSLATION FACTOR GUF1-RELATED"/>
    <property type="match status" value="1"/>
</dbReference>
<dbReference type="Gene3D" id="3.40.50.300">
    <property type="entry name" value="P-loop containing nucleotide triphosphate hydrolases"/>
    <property type="match status" value="1"/>
</dbReference>
<evidence type="ECO:0000256" key="2">
    <source>
        <dbReference type="ARBA" id="ARBA00022475"/>
    </source>
</evidence>
<dbReference type="Pfam" id="PF06421">
    <property type="entry name" value="LepA_C"/>
    <property type="match status" value="1"/>
</dbReference>
<dbReference type="Pfam" id="PF03144">
    <property type="entry name" value="GTP_EFTU_D2"/>
    <property type="match status" value="1"/>
</dbReference>
<dbReference type="EC" id="3.6.5.n1" evidence="11 12"/>
<dbReference type="InterPro" id="IPR006297">
    <property type="entry name" value="EF-4"/>
</dbReference>
<dbReference type="Gene3D" id="3.30.70.240">
    <property type="match status" value="1"/>
</dbReference>
<dbReference type="InterPro" id="IPR000640">
    <property type="entry name" value="EFG_V-like"/>
</dbReference>
<feature type="binding site" evidence="12">
    <location>
        <begin position="23"/>
        <end position="28"/>
    </location>
    <ligand>
        <name>GTP</name>
        <dbReference type="ChEBI" id="CHEBI:37565"/>
    </ligand>
</feature>
<gene>
    <name evidence="12" type="primary">lepA</name>
    <name evidence="14" type="ORF">FC26_GL002045</name>
</gene>
<feature type="binding site" evidence="12">
    <location>
        <begin position="140"/>
        <end position="143"/>
    </location>
    <ligand>
        <name>GTP</name>
        <dbReference type="ChEBI" id="CHEBI:37565"/>
    </ligand>
</feature>
<dbReference type="CDD" id="cd16260">
    <property type="entry name" value="EF4_III"/>
    <property type="match status" value="1"/>
</dbReference>
<evidence type="ECO:0000256" key="6">
    <source>
        <dbReference type="ARBA" id="ARBA00023134"/>
    </source>
</evidence>
<dbReference type="GO" id="GO:0003746">
    <property type="term" value="F:translation elongation factor activity"/>
    <property type="evidence" value="ECO:0007669"/>
    <property type="project" value="UniProtKB-UniRule"/>
</dbReference>
<dbReference type="CDD" id="cd03699">
    <property type="entry name" value="EF4_II"/>
    <property type="match status" value="1"/>
</dbReference>
<dbReference type="GO" id="GO:0045727">
    <property type="term" value="P:positive regulation of translation"/>
    <property type="evidence" value="ECO:0007669"/>
    <property type="project" value="UniProtKB-UniRule"/>
</dbReference>
<dbReference type="PATRIC" id="fig|1423813.3.peg.2082"/>
<dbReference type="InterPro" id="IPR013842">
    <property type="entry name" value="LepA_CTD"/>
</dbReference>
<organism evidence="14 15">
    <name type="scientific">Paucilactobacillus vaccinostercus DSM 20634</name>
    <dbReference type="NCBI Taxonomy" id="1423813"/>
    <lineage>
        <taxon>Bacteria</taxon>
        <taxon>Bacillati</taxon>
        <taxon>Bacillota</taxon>
        <taxon>Bacilli</taxon>
        <taxon>Lactobacillales</taxon>
        <taxon>Lactobacillaceae</taxon>
        <taxon>Paucilactobacillus</taxon>
    </lineage>
</organism>
<proteinExistence type="inferred from homology"/>
<evidence type="ECO:0000256" key="8">
    <source>
        <dbReference type="ARBA" id="ARBA00050293"/>
    </source>
</evidence>
<dbReference type="InterPro" id="IPR038363">
    <property type="entry name" value="LepA_C_sf"/>
</dbReference>
<dbReference type="InterPro" id="IPR027417">
    <property type="entry name" value="P-loop_NTPase"/>
</dbReference>
<evidence type="ECO:0000256" key="3">
    <source>
        <dbReference type="ARBA" id="ARBA00022741"/>
    </source>
</evidence>
<keyword evidence="2 12" id="KW-1003">Cell membrane</keyword>
<dbReference type="FunFam" id="2.40.30.10:FF:000015">
    <property type="entry name" value="Translation factor GUF1, mitochondrial"/>
    <property type="match status" value="1"/>
</dbReference>
<evidence type="ECO:0000256" key="11">
    <source>
        <dbReference type="ARBA" id="ARBA00066744"/>
    </source>
</evidence>
<dbReference type="AlphaFoldDB" id="A0A0R2A5X9"/>
<dbReference type="PANTHER" id="PTHR43512:SF4">
    <property type="entry name" value="TRANSLATION FACTOR GUF1 HOMOLOG, CHLOROPLASTIC"/>
    <property type="match status" value="1"/>
</dbReference>
<dbReference type="OrthoDB" id="9801591at2"/>
<comment type="similarity">
    <text evidence="10">Belongs to the GTP-binding elongation factor family. LepA subfamily.</text>
</comment>
<dbReference type="CDD" id="cd01890">
    <property type="entry name" value="LepA"/>
    <property type="match status" value="1"/>
</dbReference>
<dbReference type="FunFam" id="3.40.50.300:FF:000078">
    <property type="entry name" value="Elongation factor 4"/>
    <property type="match status" value="1"/>
</dbReference>
<dbReference type="GO" id="GO:0005525">
    <property type="term" value="F:GTP binding"/>
    <property type="evidence" value="ECO:0007669"/>
    <property type="project" value="UniProtKB-UniRule"/>
</dbReference>
<evidence type="ECO:0000256" key="5">
    <source>
        <dbReference type="ARBA" id="ARBA00022917"/>
    </source>
</evidence>
<evidence type="ECO:0000313" key="15">
    <source>
        <dbReference type="Proteomes" id="UP000051733"/>
    </source>
</evidence>
<dbReference type="InterPro" id="IPR035654">
    <property type="entry name" value="LepA_IV"/>
</dbReference>
<dbReference type="PROSITE" id="PS00301">
    <property type="entry name" value="G_TR_1"/>
    <property type="match status" value="1"/>
</dbReference>
<keyword evidence="15" id="KW-1185">Reference proteome</keyword>
<dbReference type="InterPro" id="IPR035647">
    <property type="entry name" value="EFG_III/V"/>
</dbReference>
<keyword evidence="5 12" id="KW-0648">Protein biosynthesis</keyword>
<comment type="similarity">
    <text evidence="1 12">Belongs to the TRAFAC class translation factor GTPase superfamily. Classic translation factor GTPase family. LepA subfamily.</text>
</comment>
<dbReference type="FunFam" id="3.30.70.240:FF:000007">
    <property type="entry name" value="Translation factor GUF1, mitochondrial"/>
    <property type="match status" value="1"/>
</dbReference>
<accession>A0A0R2A5X9</accession>
<evidence type="ECO:0000256" key="10">
    <source>
        <dbReference type="ARBA" id="ARBA00061052"/>
    </source>
</evidence>
<comment type="caution">
    <text evidence="14">The sequence shown here is derived from an EMBL/GenBank/DDBJ whole genome shotgun (WGS) entry which is preliminary data.</text>
</comment>
<dbReference type="SMART" id="SM00838">
    <property type="entry name" value="EFG_C"/>
    <property type="match status" value="1"/>
</dbReference>
<evidence type="ECO:0000256" key="9">
    <source>
        <dbReference type="ARBA" id="ARBA00057626"/>
    </source>
</evidence>
<dbReference type="Gene3D" id="3.30.70.2570">
    <property type="entry name" value="Elongation factor 4, C-terminal domain"/>
    <property type="match status" value="1"/>
</dbReference>
<dbReference type="PRINTS" id="PR00315">
    <property type="entry name" value="ELONGATNFCT"/>
</dbReference>
<dbReference type="FunFam" id="3.30.70.870:FF:000004">
    <property type="entry name" value="Translation factor GUF1, mitochondrial"/>
    <property type="match status" value="1"/>
</dbReference>
<dbReference type="GO" id="GO:0043022">
    <property type="term" value="F:ribosome binding"/>
    <property type="evidence" value="ECO:0007669"/>
    <property type="project" value="UniProtKB-UniRule"/>
</dbReference>
<dbReference type="NCBIfam" id="TIGR01393">
    <property type="entry name" value="lepA"/>
    <property type="match status" value="1"/>
</dbReference>
<dbReference type="Proteomes" id="UP000051733">
    <property type="component" value="Unassembled WGS sequence"/>
</dbReference>
<dbReference type="PROSITE" id="PS51722">
    <property type="entry name" value="G_TR_2"/>
    <property type="match status" value="1"/>
</dbReference>
<comment type="subcellular location">
    <subcellularLocation>
        <location evidence="12">Cell membrane</location>
        <topology evidence="12">Peripheral membrane protein</topology>
        <orientation evidence="12">Cytoplasmic side</orientation>
    </subcellularLocation>
</comment>
<evidence type="ECO:0000256" key="12">
    <source>
        <dbReference type="HAMAP-Rule" id="MF_00071"/>
    </source>
</evidence>
<name>A0A0R2A5X9_9LACO</name>
<keyword evidence="3 12" id="KW-0547">Nucleotide-binding</keyword>
<dbReference type="CDD" id="cd03709">
    <property type="entry name" value="lepA_C"/>
    <property type="match status" value="1"/>
</dbReference>